<proteinExistence type="inferred from homology"/>
<keyword evidence="5" id="KW-1185">Reference proteome</keyword>
<dbReference type="PANTHER" id="PTHR16046:SF11">
    <property type="entry name" value="PROTEIN FAM178B"/>
    <property type="match status" value="1"/>
</dbReference>
<sequence>MAPHPEELRWYQIPLSSARIPRSGLFSFSFQDSLQRYQQLRAHKNLRVGRPVAGPPPGLLEPWPPSPAPAHSPPRGSYRPRGAGGVRAPWCPKKSPGTKKRVSRARRLPSLTQPQPHRQDVTSSPPSPVTSDSSGDIPVLPEMAAGSPGGDSDRGQHAMGSRSSWGHSLGTVRDRLSLTDSEDDEELIPLRDMLLAGDMSPSPPRHQQVISPWPDLLASSLDSPVQEQREQDQAAALVQQRADDTSSPESLDEDSKLPEEHRDILARFAVKPRFIPTVHPGEPIFCARPVLLPLLDTRGLESRNNLEALFFCESPAWQVAFVRNGCLSLLYNCLPTCPPPVLRWLFQLMTLCPDTINAAQALWDIWLSTRGECGECWCPTVQEISEAFARLGADLTPLLPAELRPTDGRSLEPSSSPRPASPDATDMLALVTQLGAICKFLALCVVTQPCHYPDSARLSLVTLLSFLGLDRALRCQPLPEVQVLLHYLLQGIHDWHQQLPALCRDLCQLSRHHHNLVALMQLLPDFTSRDRELRRHLSLHAMAQLLGEPPGVVPPPEAHAELQVLCRFLVLARPDALRSLMLTGGLEEPADPDWEACYLSYSLLLLASNVVGTEQPPAKQRGHLELLCSQLDQLFGRGLRESTQLLFRTQLKGLAILLYVKWQEMLAQGGGP</sequence>
<dbReference type="InterPro" id="IPR044276">
    <property type="entry name" value="CANIN_dom"/>
</dbReference>
<evidence type="ECO:0000313" key="5">
    <source>
        <dbReference type="Proteomes" id="UP000190648"/>
    </source>
</evidence>
<comment type="similarity">
    <text evidence="1">Belongs to the FAM178 family.</text>
</comment>
<feature type="domain" description="Coiled-coil SMC6 And NSE5 INteracting (CANIN)" evidence="3">
    <location>
        <begin position="221"/>
        <end position="548"/>
    </location>
</feature>
<feature type="region of interest" description="Disordered" evidence="2">
    <location>
        <begin position="403"/>
        <end position="422"/>
    </location>
</feature>
<evidence type="ECO:0000256" key="1">
    <source>
        <dbReference type="ARBA" id="ARBA00010311"/>
    </source>
</evidence>
<name>A0A1V4KR60_PATFA</name>
<feature type="region of interest" description="Disordered" evidence="2">
    <location>
        <begin position="47"/>
        <end position="168"/>
    </location>
</feature>
<feature type="compositionally biased region" description="Pro residues" evidence="2">
    <location>
        <begin position="53"/>
        <end position="72"/>
    </location>
</feature>
<dbReference type="OrthoDB" id="6158547at2759"/>
<dbReference type="InterPro" id="IPR026161">
    <property type="entry name" value="FAM178"/>
</dbReference>
<comment type="caution">
    <text evidence="4">The sequence shown here is derived from an EMBL/GenBank/DDBJ whole genome shotgun (WGS) entry which is preliminary data.</text>
</comment>
<feature type="region of interest" description="Disordered" evidence="2">
    <location>
        <begin position="217"/>
        <end position="258"/>
    </location>
</feature>
<organism evidence="4 5">
    <name type="scientific">Patagioenas fasciata monilis</name>
    <dbReference type="NCBI Taxonomy" id="372326"/>
    <lineage>
        <taxon>Eukaryota</taxon>
        <taxon>Metazoa</taxon>
        <taxon>Chordata</taxon>
        <taxon>Craniata</taxon>
        <taxon>Vertebrata</taxon>
        <taxon>Euteleostomi</taxon>
        <taxon>Archelosauria</taxon>
        <taxon>Archosauria</taxon>
        <taxon>Dinosauria</taxon>
        <taxon>Saurischia</taxon>
        <taxon>Theropoda</taxon>
        <taxon>Coelurosauria</taxon>
        <taxon>Aves</taxon>
        <taxon>Neognathae</taxon>
        <taxon>Neoaves</taxon>
        <taxon>Columbimorphae</taxon>
        <taxon>Columbiformes</taxon>
        <taxon>Columbidae</taxon>
        <taxon>Patagioenas</taxon>
    </lineage>
</organism>
<dbReference type="Pfam" id="PF14816">
    <property type="entry name" value="CANIN"/>
    <property type="match status" value="1"/>
</dbReference>
<dbReference type="PANTHER" id="PTHR16046">
    <property type="entry name" value="SMC5-SMC6 COMPLEX LOCALIZATION FACTOR 2"/>
    <property type="match status" value="1"/>
</dbReference>
<evidence type="ECO:0000259" key="3">
    <source>
        <dbReference type="Pfam" id="PF14816"/>
    </source>
</evidence>
<dbReference type="Proteomes" id="UP000190648">
    <property type="component" value="Unassembled WGS sequence"/>
</dbReference>
<feature type="compositionally biased region" description="Basic residues" evidence="2">
    <location>
        <begin position="96"/>
        <end position="107"/>
    </location>
</feature>
<accession>A0A1V4KR60</accession>
<gene>
    <name evidence="4" type="primary">FAM178B</name>
    <name evidence="4" type="ORF">AV530_001552</name>
</gene>
<feature type="compositionally biased region" description="Low complexity" evidence="2">
    <location>
        <begin position="121"/>
        <end position="134"/>
    </location>
</feature>
<reference evidence="4 5" key="1">
    <citation type="submission" date="2016-02" db="EMBL/GenBank/DDBJ databases">
        <title>Band-tailed pigeon sequencing and assembly.</title>
        <authorList>
            <person name="Soares A.E."/>
            <person name="Novak B.J."/>
            <person name="Rice E.S."/>
            <person name="O'Connell B."/>
            <person name="Chang D."/>
            <person name="Weber S."/>
            <person name="Shapiro B."/>
        </authorList>
    </citation>
    <scope>NUCLEOTIDE SEQUENCE [LARGE SCALE GENOMIC DNA]</scope>
    <source>
        <strain evidence="4">BTP2013</strain>
        <tissue evidence="4">Blood</tissue>
    </source>
</reference>
<dbReference type="EMBL" id="LSYS01002146">
    <property type="protein sequence ID" value="OPJ86922.1"/>
    <property type="molecule type" value="Genomic_DNA"/>
</dbReference>
<feature type="compositionally biased region" description="Low complexity" evidence="2">
    <location>
        <begin position="413"/>
        <end position="422"/>
    </location>
</feature>
<evidence type="ECO:0000313" key="4">
    <source>
        <dbReference type="EMBL" id="OPJ86922.1"/>
    </source>
</evidence>
<dbReference type="AlphaFoldDB" id="A0A1V4KR60"/>
<evidence type="ECO:0000256" key="2">
    <source>
        <dbReference type="SAM" id="MobiDB-lite"/>
    </source>
</evidence>
<protein>
    <submittedName>
        <fullName evidence="4">Protein FAM178B isoform A</fullName>
    </submittedName>
</protein>